<feature type="compositionally biased region" description="Basic and acidic residues" evidence="4">
    <location>
        <begin position="96"/>
        <end position="142"/>
    </location>
</feature>
<comment type="subcellular location">
    <subcellularLocation>
        <location evidence="1">Nucleus</location>
    </subcellularLocation>
</comment>
<feature type="region of interest" description="Disordered" evidence="4">
    <location>
        <begin position="388"/>
        <end position="429"/>
    </location>
</feature>
<keyword evidence="7" id="KW-1185">Reference proteome</keyword>
<dbReference type="GO" id="GO:1904263">
    <property type="term" value="P:positive regulation of TORC1 signaling"/>
    <property type="evidence" value="ECO:0007669"/>
    <property type="project" value="TreeGrafter"/>
</dbReference>
<feature type="compositionally biased region" description="Low complexity" evidence="4">
    <location>
        <begin position="38"/>
        <end position="53"/>
    </location>
</feature>
<dbReference type="Pfam" id="PF00397">
    <property type="entry name" value="WW"/>
    <property type="match status" value="1"/>
</dbReference>
<dbReference type="SMART" id="SM00456">
    <property type="entry name" value="WW"/>
    <property type="match status" value="1"/>
</dbReference>
<evidence type="ECO:0000256" key="3">
    <source>
        <dbReference type="ARBA" id="ARBA00023242"/>
    </source>
</evidence>
<accession>A0A834PB37</accession>
<dbReference type="PROSITE" id="PS50020">
    <property type="entry name" value="WW_DOMAIN_2"/>
    <property type="match status" value="1"/>
</dbReference>
<comment type="caution">
    <text evidence="6">The sequence shown here is derived from an EMBL/GenBank/DDBJ whole genome shotgun (WGS) entry which is preliminary data.</text>
</comment>
<reference evidence="6" key="1">
    <citation type="journal article" date="2020" name="G3 (Bethesda)">
        <title>High-Quality Assemblies for Three Invasive Social Wasps from the &lt;i&gt;Vespula&lt;/i&gt; Genus.</title>
        <authorList>
            <person name="Harrop T.W.R."/>
            <person name="Guhlin J."/>
            <person name="McLaughlin G.M."/>
            <person name="Permina E."/>
            <person name="Stockwell P."/>
            <person name="Gilligan J."/>
            <person name="Le Lec M.F."/>
            <person name="Gruber M.A.M."/>
            <person name="Quinn O."/>
            <person name="Lovegrove M."/>
            <person name="Duncan E.J."/>
            <person name="Remnant E.J."/>
            <person name="Van Eeckhoven J."/>
            <person name="Graham B."/>
            <person name="Knapp R.A."/>
            <person name="Langford K.W."/>
            <person name="Kronenberg Z."/>
            <person name="Press M.O."/>
            <person name="Eacker S.M."/>
            <person name="Wilson-Rankin E.E."/>
            <person name="Purcell J."/>
            <person name="Lester P.J."/>
            <person name="Dearden P.K."/>
        </authorList>
    </citation>
    <scope>NUCLEOTIDE SEQUENCE</scope>
    <source>
        <strain evidence="6">Volc-1</strain>
    </source>
</reference>
<evidence type="ECO:0000259" key="5">
    <source>
        <dbReference type="PROSITE" id="PS50020"/>
    </source>
</evidence>
<dbReference type="SUPFAM" id="SSF51045">
    <property type="entry name" value="WW domain"/>
    <property type="match status" value="1"/>
</dbReference>
<dbReference type="InterPro" id="IPR038867">
    <property type="entry name" value="WAC"/>
</dbReference>
<protein>
    <recommendedName>
        <fullName evidence="5">WW domain-containing protein</fullName>
    </recommendedName>
</protein>
<evidence type="ECO:0000256" key="4">
    <source>
        <dbReference type="SAM" id="MobiDB-lite"/>
    </source>
</evidence>
<feature type="compositionally biased region" description="Polar residues" evidence="4">
    <location>
        <begin position="288"/>
        <end position="297"/>
    </location>
</feature>
<feature type="compositionally biased region" description="Basic and acidic residues" evidence="4">
    <location>
        <begin position="214"/>
        <end position="228"/>
    </location>
</feature>
<gene>
    <name evidence="6" type="ORF">H0235_003007</name>
</gene>
<keyword evidence="2" id="KW-0156">Chromatin regulator</keyword>
<name>A0A834PB37_VESPE</name>
<feature type="compositionally biased region" description="Basic and acidic residues" evidence="4">
    <location>
        <begin position="170"/>
        <end position="192"/>
    </location>
</feature>
<dbReference type="GO" id="GO:0000993">
    <property type="term" value="F:RNA polymerase II complex binding"/>
    <property type="evidence" value="ECO:0007669"/>
    <property type="project" value="TreeGrafter"/>
</dbReference>
<proteinExistence type="predicted"/>
<dbReference type="CDD" id="cd00201">
    <property type="entry name" value="WW"/>
    <property type="match status" value="1"/>
</dbReference>
<feature type="compositionally biased region" description="Polar residues" evidence="4">
    <location>
        <begin position="328"/>
        <end position="345"/>
    </location>
</feature>
<dbReference type="PROSITE" id="PS01159">
    <property type="entry name" value="WW_DOMAIN_1"/>
    <property type="match status" value="1"/>
</dbReference>
<evidence type="ECO:0000256" key="1">
    <source>
        <dbReference type="ARBA" id="ARBA00004123"/>
    </source>
</evidence>
<feature type="region of interest" description="Disordered" evidence="4">
    <location>
        <begin position="214"/>
        <end position="353"/>
    </location>
</feature>
<dbReference type="PANTHER" id="PTHR15911">
    <property type="entry name" value="WW DOMAIN-CONTAINING ADAPTER PROTEIN WITH COILED-COIL"/>
    <property type="match status" value="1"/>
</dbReference>
<sequence>MTLTDRKGNIRGREFPTDTGIDGNACEETTKDQRWNAKYSSSKGGYSSSTTSSDNRYEGRMRDSPNGNSYSPAGGLGLGMGADRDSPRSYTSKPLYKKERENRDYKLSSSRDKYSDCARSPKDKRSHESRDSEHRTNHDRSSGEILHPIKLSSNSSRDSSSQRKPAHNSCQDKRGDERGAMERTARFGDWSEHMSSSGKKYYYNCKTEVSQWEKPREWIIRTDNRQRQSNDYSSRSSHDKHSNSRSNSSSSVRDGKSSRQSDKREYWSSCSGSGGTERQAQDMDISPGDSTPTSEPLTSCAHDPLPQGPVLLATALPRLTSHPPSTPQTPGKLSSPTQQQGNSNAPGPPVSLASLPRLLSQITGSKEQPDITPQKALQTIQTAILLSRQQSASGDRNNSGNDVMVPLKVDTSGNTTSEGPPTPTHSETQDCIDARKLTSPGGTNSGVQGLSSLQSLSTLGSLGNLSNTGGLQALSRVQPPLTPSLTPSLANHYREDLTQHVRAFPADILEKQAQKLSEEAHTMGSLQCTRVSAELKTARSIVRLTEIQATLQEQRILFLRQQIQTLEELKSQNSFMSDDS</sequence>
<dbReference type="GO" id="GO:0005634">
    <property type="term" value="C:nucleus"/>
    <property type="evidence" value="ECO:0007669"/>
    <property type="project" value="UniProtKB-SubCell"/>
</dbReference>
<dbReference type="EMBL" id="JACSDY010000002">
    <property type="protein sequence ID" value="KAF7434816.1"/>
    <property type="molecule type" value="Genomic_DNA"/>
</dbReference>
<dbReference type="PANTHER" id="PTHR15911:SF6">
    <property type="entry name" value="WW DOMAIN-CONTAINING ADAPTER PROTEIN WITH COILED-COIL"/>
    <property type="match status" value="1"/>
</dbReference>
<dbReference type="GO" id="GO:0010506">
    <property type="term" value="P:regulation of autophagy"/>
    <property type="evidence" value="ECO:0007669"/>
    <property type="project" value="TreeGrafter"/>
</dbReference>
<feature type="region of interest" description="Disordered" evidence="4">
    <location>
        <begin position="1"/>
        <end position="197"/>
    </location>
</feature>
<dbReference type="Proteomes" id="UP000600918">
    <property type="component" value="Unassembled WGS sequence"/>
</dbReference>
<evidence type="ECO:0000256" key="2">
    <source>
        <dbReference type="ARBA" id="ARBA00022853"/>
    </source>
</evidence>
<evidence type="ECO:0000313" key="7">
    <source>
        <dbReference type="Proteomes" id="UP000600918"/>
    </source>
</evidence>
<feature type="compositionally biased region" description="Basic and acidic residues" evidence="4">
    <location>
        <begin position="253"/>
        <end position="266"/>
    </location>
</feature>
<organism evidence="6 7">
    <name type="scientific">Vespula pensylvanica</name>
    <name type="common">Western yellow jacket</name>
    <name type="synonym">Wasp</name>
    <dbReference type="NCBI Taxonomy" id="30213"/>
    <lineage>
        <taxon>Eukaryota</taxon>
        <taxon>Metazoa</taxon>
        <taxon>Ecdysozoa</taxon>
        <taxon>Arthropoda</taxon>
        <taxon>Hexapoda</taxon>
        <taxon>Insecta</taxon>
        <taxon>Pterygota</taxon>
        <taxon>Neoptera</taxon>
        <taxon>Endopterygota</taxon>
        <taxon>Hymenoptera</taxon>
        <taxon>Apocrita</taxon>
        <taxon>Aculeata</taxon>
        <taxon>Vespoidea</taxon>
        <taxon>Vespidae</taxon>
        <taxon>Vespinae</taxon>
        <taxon>Vespula</taxon>
    </lineage>
</organism>
<dbReference type="InterPro" id="IPR036020">
    <property type="entry name" value="WW_dom_sf"/>
</dbReference>
<dbReference type="Gene3D" id="2.20.70.10">
    <property type="match status" value="1"/>
</dbReference>
<feature type="domain" description="WW" evidence="5">
    <location>
        <begin position="190"/>
        <end position="217"/>
    </location>
</feature>
<evidence type="ECO:0000313" key="6">
    <source>
        <dbReference type="EMBL" id="KAF7434816.1"/>
    </source>
</evidence>
<keyword evidence="3" id="KW-0539">Nucleus</keyword>
<dbReference type="GO" id="GO:0006325">
    <property type="term" value="P:chromatin organization"/>
    <property type="evidence" value="ECO:0007669"/>
    <property type="project" value="UniProtKB-KW"/>
</dbReference>
<dbReference type="AlphaFoldDB" id="A0A834PB37"/>
<dbReference type="GO" id="GO:0003682">
    <property type="term" value="F:chromatin binding"/>
    <property type="evidence" value="ECO:0007669"/>
    <property type="project" value="TreeGrafter"/>
</dbReference>
<feature type="compositionally biased region" description="Basic and acidic residues" evidence="4">
    <location>
        <begin position="1"/>
        <end position="16"/>
    </location>
</feature>
<feature type="compositionally biased region" description="Polar residues" evidence="4">
    <location>
        <begin position="388"/>
        <end position="401"/>
    </location>
</feature>
<dbReference type="InterPro" id="IPR001202">
    <property type="entry name" value="WW_dom"/>
</dbReference>